<reference evidence="1 2" key="1">
    <citation type="journal article" date="2022" name="Plant J.">
        <title>Chromosome-level genome of Camellia lanceoleosa provides a valuable resource for understanding genome evolution and self-incompatibility.</title>
        <authorList>
            <person name="Gong W."/>
            <person name="Xiao S."/>
            <person name="Wang L."/>
            <person name="Liao Z."/>
            <person name="Chang Y."/>
            <person name="Mo W."/>
            <person name="Hu G."/>
            <person name="Li W."/>
            <person name="Zhao G."/>
            <person name="Zhu H."/>
            <person name="Hu X."/>
            <person name="Ji K."/>
            <person name="Xiang X."/>
            <person name="Song Q."/>
            <person name="Yuan D."/>
            <person name="Jin S."/>
            <person name="Zhang L."/>
        </authorList>
    </citation>
    <scope>NUCLEOTIDE SEQUENCE [LARGE SCALE GENOMIC DNA]</scope>
    <source>
        <strain evidence="1">SQ_2022a</strain>
    </source>
</reference>
<protein>
    <submittedName>
        <fullName evidence="1">APETALA2-like protein 1</fullName>
    </submittedName>
</protein>
<proteinExistence type="predicted"/>
<accession>A0ACC0FRU8</accession>
<comment type="caution">
    <text evidence="1">The sequence shown here is derived from an EMBL/GenBank/DDBJ whole genome shotgun (WGS) entry which is preliminary data.</text>
</comment>
<organism evidence="1 2">
    <name type="scientific">Camellia lanceoleosa</name>
    <dbReference type="NCBI Taxonomy" id="1840588"/>
    <lineage>
        <taxon>Eukaryota</taxon>
        <taxon>Viridiplantae</taxon>
        <taxon>Streptophyta</taxon>
        <taxon>Embryophyta</taxon>
        <taxon>Tracheophyta</taxon>
        <taxon>Spermatophyta</taxon>
        <taxon>Magnoliopsida</taxon>
        <taxon>eudicotyledons</taxon>
        <taxon>Gunneridae</taxon>
        <taxon>Pentapetalae</taxon>
        <taxon>asterids</taxon>
        <taxon>Ericales</taxon>
        <taxon>Theaceae</taxon>
        <taxon>Camellia</taxon>
    </lineage>
</organism>
<evidence type="ECO:0000313" key="1">
    <source>
        <dbReference type="EMBL" id="KAI7991099.1"/>
    </source>
</evidence>
<dbReference type="Proteomes" id="UP001060215">
    <property type="component" value="Chromosome 13"/>
</dbReference>
<name>A0ACC0FRU8_9ERIC</name>
<gene>
    <name evidence="1" type="ORF">LOK49_LG12G02185</name>
</gene>
<sequence>MPLESWWTYYRRGPRSQSSQYRGVTFYWRTGRWESHIWACGKQVCLGGFDTAHAAARAYDRAAIKFRGTDADINFNIKFVHVLCCQSAGFSRGTSKYRGVTLHKCGRWEARRGQFLGKKAYDKAAIKCNGREAVTNFEASTYEEVLSSEIENGGSSHNLDLNLGISTPYFANGQMGSNDLSSGLHLQSDLSNMHENRRAENSVTTMGIQLPHGQIMVSEDPPLWKGVNSHAVPIYEGRAIENSMEFDSSPSWALQFQGPFGGDVPPPLFCTALSSGFATSTIATSSAAVYQPWFPTTTIPHNQYFPSEFLSFI</sequence>
<evidence type="ECO:0000313" key="2">
    <source>
        <dbReference type="Proteomes" id="UP001060215"/>
    </source>
</evidence>
<keyword evidence="2" id="KW-1185">Reference proteome</keyword>
<dbReference type="EMBL" id="CM045770">
    <property type="protein sequence ID" value="KAI7991099.1"/>
    <property type="molecule type" value="Genomic_DNA"/>
</dbReference>